<dbReference type="eggNOG" id="ENOG5032HBD">
    <property type="taxonomic scope" value="Bacteria"/>
</dbReference>
<keyword evidence="2" id="KW-1185">Reference proteome</keyword>
<organism evidence="1 2">
    <name type="scientific">Treponema brennaborense (strain DSM 12168 / CIP 105900 / DD5/3)</name>
    <dbReference type="NCBI Taxonomy" id="906968"/>
    <lineage>
        <taxon>Bacteria</taxon>
        <taxon>Pseudomonadati</taxon>
        <taxon>Spirochaetota</taxon>
        <taxon>Spirochaetia</taxon>
        <taxon>Spirochaetales</taxon>
        <taxon>Treponemataceae</taxon>
        <taxon>Treponema</taxon>
    </lineage>
</organism>
<dbReference type="OrthoDB" id="353228at2"/>
<dbReference type="AlphaFoldDB" id="F4LQJ5"/>
<gene>
    <name evidence="1" type="ordered locus">Trebr_1782</name>
</gene>
<name>F4LQJ5_TREBD</name>
<accession>F4LQJ5</accession>
<dbReference type="Gene3D" id="2.60.40.1080">
    <property type="match status" value="1"/>
</dbReference>
<evidence type="ECO:0000313" key="1">
    <source>
        <dbReference type="EMBL" id="AEE17204.1"/>
    </source>
</evidence>
<dbReference type="Proteomes" id="UP000006546">
    <property type="component" value="Chromosome"/>
</dbReference>
<proteinExistence type="predicted"/>
<reference evidence="2" key="1">
    <citation type="submission" date="2011-04" db="EMBL/GenBank/DDBJ databases">
        <title>The complete genome of Treponema brennaborense DSM 12168.</title>
        <authorList>
            <person name="Lucas S."/>
            <person name="Han J."/>
            <person name="Lapidus A."/>
            <person name="Bruce D."/>
            <person name="Goodwin L."/>
            <person name="Pitluck S."/>
            <person name="Peters L."/>
            <person name="Kyrpides N."/>
            <person name="Mavromatis K."/>
            <person name="Ivanova N."/>
            <person name="Mikhailova N."/>
            <person name="Pagani I."/>
            <person name="Teshima H."/>
            <person name="Detter J.C."/>
            <person name="Tapia R."/>
            <person name="Han C."/>
            <person name="Land M."/>
            <person name="Hauser L."/>
            <person name="Markowitz V."/>
            <person name="Cheng J.-F."/>
            <person name="Hugenholtz P."/>
            <person name="Woyke T."/>
            <person name="Wu D."/>
            <person name="Gronow S."/>
            <person name="Wellnitz S."/>
            <person name="Brambilla E."/>
            <person name="Klenk H.-P."/>
            <person name="Eisen J.A."/>
        </authorList>
    </citation>
    <scope>NUCLEOTIDE SEQUENCE [LARGE SCALE GENOMIC DNA]</scope>
    <source>
        <strain evidence="2">DSM 12168 / CIP 105900 / DD5/3</strain>
    </source>
</reference>
<dbReference type="EMBL" id="CP002696">
    <property type="protein sequence ID" value="AEE17204.1"/>
    <property type="molecule type" value="Genomic_DNA"/>
</dbReference>
<dbReference type="HOGENOM" id="CLU_1189485_0_0_12"/>
<sequence length="233" mass="25339">MHIEVTGSAGGIALNKNYMSLETGKTIELSATIDNGTTSDYNNITWSADKVGGQDIVTVLGSGKTVAVYGLASGRTSVTAEWNGKSAKCDAVVEAARQFAFDTQTMRVQPGQTKTFKYTLVPDTADIQWFTNSNEYITYAVDPASKTISVTGIKEDPTGSIALTTLSGISQSMKASISITTSWDYKLNLGCLQLIIEKAAKITQNATINFFTVFLQEINYFYLLHKKNRETSH</sequence>
<dbReference type="RefSeq" id="WP_013758909.1">
    <property type="nucleotide sequence ID" value="NC_015500.1"/>
</dbReference>
<evidence type="ECO:0000313" key="2">
    <source>
        <dbReference type="Proteomes" id="UP000006546"/>
    </source>
</evidence>
<dbReference type="KEGG" id="tbe:Trebr_1782"/>
<protein>
    <submittedName>
        <fullName evidence="1">Uncharacterized protein</fullName>
    </submittedName>
</protein>